<evidence type="ECO:0000313" key="3">
    <source>
        <dbReference type="Proteomes" id="UP001085076"/>
    </source>
</evidence>
<comment type="caution">
    <text evidence="2">The sequence shown here is derived from an EMBL/GenBank/DDBJ whole genome shotgun (WGS) entry which is preliminary data.</text>
</comment>
<dbReference type="Proteomes" id="UP001085076">
    <property type="component" value="Miscellaneous, Linkage group lg08"/>
</dbReference>
<feature type="region of interest" description="Disordered" evidence="1">
    <location>
        <begin position="113"/>
        <end position="134"/>
    </location>
</feature>
<sequence length="167" mass="19015">MNKGLCLDASSIEIAAMSTKLQSQCPLNLFNTLLKNNSDVSTQGFRTAFNQLQDSMDRSLEQHNSKESMKNMILKHEELFKHQVCELHRLYRVQKMLMRELLNKQGIDTRTRHWSNTKAGSSSHEFDLEGEEDSLTDEESELELTLSIGCAAGKKKSKLITGPFCFQ</sequence>
<feature type="compositionally biased region" description="Polar residues" evidence="1">
    <location>
        <begin position="114"/>
        <end position="123"/>
    </location>
</feature>
<keyword evidence="3" id="KW-1185">Reference proteome</keyword>
<protein>
    <submittedName>
        <fullName evidence="2">Uncharacterized protein</fullName>
    </submittedName>
</protein>
<dbReference type="EMBL" id="JAGGNH010000008">
    <property type="protein sequence ID" value="KAJ0965626.1"/>
    <property type="molecule type" value="Genomic_DNA"/>
</dbReference>
<proteinExistence type="predicted"/>
<reference evidence="2" key="1">
    <citation type="submission" date="2021-03" db="EMBL/GenBank/DDBJ databases">
        <authorList>
            <person name="Li Z."/>
            <person name="Yang C."/>
        </authorList>
    </citation>
    <scope>NUCLEOTIDE SEQUENCE</scope>
    <source>
        <strain evidence="2">Dzin_1.0</strain>
        <tissue evidence="2">Leaf</tissue>
    </source>
</reference>
<evidence type="ECO:0000313" key="2">
    <source>
        <dbReference type="EMBL" id="KAJ0965626.1"/>
    </source>
</evidence>
<evidence type="ECO:0000256" key="1">
    <source>
        <dbReference type="SAM" id="MobiDB-lite"/>
    </source>
</evidence>
<name>A0A9D5H6Z0_9LILI</name>
<dbReference type="OrthoDB" id="1928288at2759"/>
<reference evidence="2" key="2">
    <citation type="journal article" date="2022" name="Hortic Res">
        <title>The genome of Dioscorea zingiberensis sheds light on the biosynthesis, origin and evolution of the medicinally important diosgenin saponins.</title>
        <authorList>
            <person name="Li Y."/>
            <person name="Tan C."/>
            <person name="Li Z."/>
            <person name="Guo J."/>
            <person name="Li S."/>
            <person name="Chen X."/>
            <person name="Wang C."/>
            <person name="Dai X."/>
            <person name="Yang H."/>
            <person name="Song W."/>
            <person name="Hou L."/>
            <person name="Xu J."/>
            <person name="Tong Z."/>
            <person name="Xu A."/>
            <person name="Yuan X."/>
            <person name="Wang W."/>
            <person name="Yang Q."/>
            <person name="Chen L."/>
            <person name="Sun Z."/>
            <person name="Wang K."/>
            <person name="Pan B."/>
            <person name="Chen J."/>
            <person name="Bao Y."/>
            <person name="Liu F."/>
            <person name="Qi X."/>
            <person name="Gang D.R."/>
            <person name="Wen J."/>
            <person name="Li J."/>
        </authorList>
    </citation>
    <scope>NUCLEOTIDE SEQUENCE</scope>
    <source>
        <strain evidence="2">Dzin_1.0</strain>
    </source>
</reference>
<organism evidence="2 3">
    <name type="scientific">Dioscorea zingiberensis</name>
    <dbReference type="NCBI Taxonomy" id="325984"/>
    <lineage>
        <taxon>Eukaryota</taxon>
        <taxon>Viridiplantae</taxon>
        <taxon>Streptophyta</taxon>
        <taxon>Embryophyta</taxon>
        <taxon>Tracheophyta</taxon>
        <taxon>Spermatophyta</taxon>
        <taxon>Magnoliopsida</taxon>
        <taxon>Liliopsida</taxon>
        <taxon>Dioscoreales</taxon>
        <taxon>Dioscoreaceae</taxon>
        <taxon>Dioscorea</taxon>
    </lineage>
</organism>
<dbReference type="AlphaFoldDB" id="A0A9D5H6Z0"/>
<dbReference type="PANTHER" id="PTHR33167">
    <property type="entry name" value="TRANSCRIPTION FACTOR, PUTATIVE (DUF863)-RELATED"/>
    <property type="match status" value="1"/>
</dbReference>
<dbReference type="PANTHER" id="PTHR33167:SF26">
    <property type="entry name" value="EXPRESSED PROTEIN"/>
    <property type="match status" value="1"/>
</dbReference>
<accession>A0A9D5H6Z0</accession>
<gene>
    <name evidence="2" type="ORF">J5N97_026764</name>
</gene>